<dbReference type="AlphaFoldDB" id="A0A560FQT1"/>
<sequence>MNETGAALLRALGKETGVFLLTVDTGAQYDIRFDWDDLDRWRITKLDGGTGLPAGA</sequence>
<dbReference type="EMBL" id="VITO01000013">
    <property type="protein sequence ID" value="TWB23964.1"/>
    <property type="molecule type" value="Genomic_DNA"/>
</dbReference>
<reference evidence="1 2" key="1">
    <citation type="submission" date="2019-06" db="EMBL/GenBank/DDBJ databases">
        <title>Genomic Encyclopedia of Type Strains, Phase IV (KMG-V): Genome sequencing to study the core and pangenomes of soil and plant-associated prokaryotes.</title>
        <authorList>
            <person name="Whitman W."/>
        </authorList>
    </citation>
    <scope>NUCLEOTIDE SEQUENCE [LARGE SCALE GENOMIC DNA]</scope>
    <source>
        <strain evidence="1 2">BR 11865</strain>
    </source>
</reference>
<evidence type="ECO:0000313" key="1">
    <source>
        <dbReference type="EMBL" id="TWB23964.1"/>
    </source>
</evidence>
<evidence type="ECO:0000313" key="2">
    <source>
        <dbReference type="Proteomes" id="UP000316545"/>
    </source>
</evidence>
<accession>A0A560FQT1</accession>
<name>A0A560FQT1_9PROT</name>
<keyword evidence="2" id="KW-1185">Reference proteome</keyword>
<organism evidence="1 2">
    <name type="scientific">Nitrospirillum amazonense</name>
    <dbReference type="NCBI Taxonomy" id="28077"/>
    <lineage>
        <taxon>Bacteria</taxon>
        <taxon>Pseudomonadati</taxon>
        <taxon>Pseudomonadota</taxon>
        <taxon>Alphaproteobacteria</taxon>
        <taxon>Rhodospirillales</taxon>
        <taxon>Azospirillaceae</taxon>
        <taxon>Nitrospirillum</taxon>
    </lineage>
</organism>
<proteinExistence type="predicted"/>
<dbReference type="Proteomes" id="UP000316545">
    <property type="component" value="Unassembled WGS sequence"/>
</dbReference>
<comment type="caution">
    <text evidence="1">The sequence shown here is derived from an EMBL/GenBank/DDBJ whole genome shotgun (WGS) entry which is preliminary data.</text>
</comment>
<protein>
    <submittedName>
        <fullName evidence="1">Uncharacterized protein</fullName>
    </submittedName>
</protein>
<dbReference type="RefSeq" id="WP_186464489.1">
    <property type="nucleotide sequence ID" value="NZ_JAYNFR010000056.1"/>
</dbReference>
<gene>
    <name evidence="1" type="ORF">FBZ88_113138</name>
</gene>